<proteinExistence type="inferred from homology"/>
<evidence type="ECO:0000256" key="1">
    <source>
        <dbReference type="ARBA" id="ARBA00005254"/>
    </source>
</evidence>
<dbReference type="Proteomes" id="UP001204746">
    <property type="component" value="Unassembled WGS sequence"/>
</dbReference>
<dbReference type="Gene3D" id="3.90.226.10">
    <property type="entry name" value="2-enoyl-CoA Hydratase, Chain A, domain 1"/>
    <property type="match status" value="1"/>
</dbReference>
<dbReference type="RefSeq" id="WP_256655709.1">
    <property type="nucleotide sequence ID" value="NZ_JANIAA010000057.1"/>
</dbReference>
<dbReference type="NCBIfam" id="NF005595">
    <property type="entry name" value="PRK07327.1"/>
    <property type="match status" value="1"/>
</dbReference>
<dbReference type="InterPro" id="IPR014748">
    <property type="entry name" value="Enoyl-CoA_hydra_C"/>
</dbReference>
<dbReference type="SUPFAM" id="SSF52096">
    <property type="entry name" value="ClpP/crotonase"/>
    <property type="match status" value="1"/>
</dbReference>
<dbReference type="EMBL" id="JANIAA010000057">
    <property type="protein sequence ID" value="MCQ8194957.1"/>
    <property type="molecule type" value="Genomic_DNA"/>
</dbReference>
<organism evidence="2 3">
    <name type="scientific">Streptomyces rugosispiralis</name>
    <dbReference type="NCBI Taxonomy" id="2967341"/>
    <lineage>
        <taxon>Bacteria</taxon>
        <taxon>Bacillati</taxon>
        <taxon>Actinomycetota</taxon>
        <taxon>Actinomycetes</taxon>
        <taxon>Kitasatosporales</taxon>
        <taxon>Streptomycetaceae</taxon>
        <taxon>Streptomyces</taxon>
    </lineage>
</organism>
<dbReference type="CDD" id="cd06558">
    <property type="entry name" value="crotonase-like"/>
    <property type="match status" value="1"/>
</dbReference>
<dbReference type="Gene3D" id="1.10.12.10">
    <property type="entry name" value="Lyase 2-enoyl-coa Hydratase, Chain A, domain 2"/>
    <property type="match status" value="1"/>
</dbReference>
<gene>
    <name evidence="2" type="ORF">NP777_43385</name>
</gene>
<dbReference type="Pfam" id="PF00378">
    <property type="entry name" value="ECH_1"/>
    <property type="match status" value="1"/>
</dbReference>
<comment type="caution">
    <text evidence="2">The sequence shown here is derived from an EMBL/GenBank/DDBJ whole genome shotgun (WGS) entry which is preliminary data.</text>
</comment>
<protein>
    <submittedName>
        <fullName evidence="2">Enoyl-CoA hydratase/isomerase family protein</fullName>
    </submittedName>
</protein>
<evidence type="ECO:0000313" key="2">
    <source>
        <dbReference type="EMBL" id="MCQ8194957.1"/>
    </source>
</evidence>
<feature type="non-terminal residue" evidence="2">
    <location>
        <position position="1"/>
    </location>
</feature>
<dbReference type="InterPro" id="IPR029045">
    <property type="entry name" value="ClpP/crotonase-like_dom_sf"/>
</dbReference>
<name>A0ABT1VC37_9ACTN</name>
<sequence length="284" mass="30759">PAQPHTPQGDQPMTDLYNHGTGDILTERHDNGVLQITINRPDRYNSLTLPMFEEMNQIWADVERDDQTRVVVITGAGKAFCTGMDVAQPDPTPEDALAMLETERKRVATMLRIEKPIISAINGPAVGYGLSTALLADISVAADDAVLIEGHTKVGVTAGDHAALIWPLLVGMAKTKYYVLTSEKLTGAEAERIGLVSLSVPREQVLPRALEVASQLARGSQQALRFTKRALNAWLTNAVPQHELSSALEILDFAGADYAEARQAFREKRPVDFPSARTAGGPAN</sequence>
<dbReference type="PANTHER" id="PTHR43459">
    <property type="entry name" value="ENOYL-COA HYDRATASE"/>
    <property type="match status" value="1"/>
</dbReference>
<keyword evidence="3" id="KW-1185">Reference proteome</keyword>
<dbReference type="PANTHER" id="PTHR43459:SF3">
    <property type="entry name" value="ENOYL-COA HYDRATASE ECHA15 (ENOYL HYDRASE) (UNSATURATED ACYL-COA HYDRATASE) (CROTONASE)-RELATED"/>
    <property type="match status" value="1"/>
</dbReference>
<dbReference type="InterPro" id="IPR001753">
    <property type="entry name" value="Enoyl-CoA_hydra/iso"/>
</dbReference>
<comment type="similarity">
    <text evidence="1">Belongs to the enoyl-CoA hydratase/isomerase family.</text>
</comment>
<accession>A0ABT1VC37</accession>
<evidence type="ECO:0000313" key="3">
    <source>
        <dbReference type="Proteomes" id="UP001204746"/>
    </source>
</evidence>
<reference evidence="2 3" key="1">
    <citation type="submission" date="2022-07" db="EMBL/GenBank/DDBJ databases">
        <authorList>
            <person name="Phongsopitanun W."/>
            <person name="Tanasupawat S."/>
        </authorList>
    </citation>
    <scope>NUCLEOTIDE SEQUENCE [LARGE SCALE GENOMIC DNA]</scope>
    <source>
        <strain evidence="2 3">RCU-064</strain>
    </source>
</reference>